<evidence type="ECO:0000313" key="8">
    <source>
        <dbReference type="Proteomes" id="UP001230289"/>
    </source>
</evidence>
<dbReference type="RefSeq" id="WP_308488822.1">
    <property type="nucleotide sequence ID" value="NZ_JAVFCB010000004.1"/>
</dbReference>
<dbReference type="Gene3D" id="2.115.10.20">
    <property type="entry name" value="Glycosyl hydrolase domain, family 43"/>
    <property type="match status" value="1"/>
</dbReference>
<feature type="domain" description="Glycosyl hydrolase family 32 C-terminal" evidence="6">
    <location>
        <begin position="377"/>
        <end position="451"/>
    </location>
</feature>
<dbReference type="InterPro" id="IPR013148">
    <property type="entry name" value="Glyco_hydro_32_N"/>
</dbReference>
<name>A0ABU0XFP5_9MICO</name>
<organism evidence="7 8">
    <name type="scientific">Microbacterium capsulatum</name>
    <dbReference type="NCBI Taxonomy" id="3041921"/>
    <lineage>
        <taxon>Bacteria</taxon>
        <taxon>Bacillati</taxon>
        <taxon>Actinomycetota</taxon>
        <taxon>Actinomycetes</taxon>
        <taxon>Micrococcales</taxon>
        <taxon>Microbacteriaceae</taxon>
        <taxon>Microbacterium</taxon>
    </lineage>
</organism>
<keyword evidence="2 4" id="KW-0378">Hydrolase</keyword>
<dbReference type="InterPro" id="IPR013320">
    <property type="entry name" value="ConA-like_dom_sf"/>
</dbReference>
<proteinExistence type="inferred from homology"/>
<dbReference type="InterPro" id="IPR013189">
    <property type="entry name" value="Glyco_hydro_32_C"/>
</dbReference>
<accession>A0ABU0XFP5</accession>
<evidence type="ECO:0000259" key="6">
    <source>
        <dbReference type="Pfam" id="PF08244"/>
    </source>
</evidence>
<dbReference type="EMBL" id="JAVFCB010000004">
    <property type="protein sequence ID" value="MDQ4213876.1"/>
    <property type="molecule type" value="Genomic_DNA"/>
</dbReference>
<evidence type="ECO:0000256" key="4">
    <source>
        <dbReference type="RuleBase" id="RU362110"/>
    </source>
</evidence>
<dbReference type="SUPFAM" id="SSF49899">
    <property type="entry name" value="Concanavalin A-like lectins/glucanases"/>
    <property type="match status" value="1"/>
</dbReference>
<evidence type="ECO:0000313" key="7">
    <source>
        <dbReference type="EMBL" id="MDQ4213876.1"/>
    </source>
</evidence>
<gene>
    <name evidence="7" type="ORF">RBR11_08105</name>
</gene>
<keyword evidence="3 4" id="KW-0326">Glycosidase</keyword>
<keyword evidence="8" id="KW-1185">Reference proteome</keyword>
<dbReference type="InterPro" id="IPR018053">
    <property type="entry name" value="Glyco_hydro_32_AS"/>
</dbReference>
<dbReference type="CDD" id="cd18622">
    <property type="entry name" value="GH32_Inu-like"/>
    <property type="match status" value="1"/>
</dbReference>
<comment type="caution">
    <text evidence="7">The sequence shown here is derived from an EMBL/GenBank/DDBJ whole genome shotgun (WGS) entry which is preliminary data.</text>
</comment>
<dbReference type="PANTHER" id="PTHR42800">
    <property type="entry name" value="EXOINULINASE INUD (AFU_ORTHOLOGUE AFUA_5G00480)"/>
    <property type="match status" value="1"/>
</dbReference>
<dbReference type="GO" id="GO:0016787">
    <property type="term" value="F:hydrolase activity"/>
    <property type="evidence" value="ECO:0007669"/>
    <property type="project" value="UniProtKB-KW"/>
</dbReference>
<dbReference type="SUPFAM" id="SSF75005">
    <property type="entry name" value="Arabinanase/levansucrase/invertase"/>
    <property type="match status" value="1"/>
</dbReference>
<dbReference type="PANTHER" id="PTHR42800:SF1">
    <property type="entry name" value="EXOINULINASE INUD (AFU_ORTHOLOGUE AFUA_5G00480)"/>
    <property type="match status" value="1"/>
</dbReference>
<evidence type="ECO:0000256" key="2">
    <source>
        <dbReference type="ARBA" id="ARBA00022801"/>
    </source>
</evidence>
<dbReference type="PROSITE" id="PS00609">
    <property type="entry name" value="GLYCOSYL_HYDROL_F32"/>
    <property type="match status" value="1"/>
</dbReference>
<sequence>MIERPLIHFTPARNWMNDPNGLVFHEGRYHLFFQYNPHGPVHANMSWGHATSRDLVRWQEHPVAIPADENEQIFSGSVVVDNEGTSGFAAEGETALVAVYTSVDAQTSIQSQALAYSVDDGMTWTKYAGNPVLDRGSLAFRDPKVFRYEGPAGAYWVMVAVEAGDRQVMLYRSDDLRSWSFLSAYGPAGAVGGEWECPDLFPLSLDGDPDDVRWVMVISLNPGGIAGGSGTQYVVGDFDGVTFTPERPVSDTLTDVDWVDFGSDCYAGVTFNGLPQEERTFIAWMGNWDYARLTPAETSPWRGAMTLARRLSLATVDGRPQLCADPILREGAAVDPAAELPPVARIRAGVRLGGAPGAALHLEVAGADGQATVRCDAESISVHRSGAGSFVRPGGSVESAPLAGDAEAIDLTIVVDTGSIEVFDGSGTRSITDLVAFGDGRRLTVRAAGGAVAERLEVVDLWSQS</sequence>
<dbReference type="Pfam" id="PF00251">
    <property type="entry name" value="Glyco_hydro_32N"/>
    <property type="match status" value="1"/>
</dbReference>
<dbReference type="Proteomes" id="UP001230289">
    <property type="component" value="Unassembled WGS sequence"/>
</dbReference>
<comment type="similarity">
    <text evidence="1 4">Belongs to the glycosyl hydrolase 32 family.</text>
</comment>
<protein>
    <submittedName>
        <fullName evidence="7">Glycoside hydrolase family 32 protein</fullName>
    </submittedName>
</protein>
<dbReference type="InterPro" id="IPR001362">
    <property type="entry name" value="Glyco_hydro_32"/>
</dbReference>
<dbReference type="Gene3D" id="2.60.120.560">
    <property type="entry name" value="Exo-inulinase, domain 1"/>
    <property type="match status" value="1"/>
</dbReference>
<evidence type="ECO:0000256" key="1">
    <source>
        <dbReference type="ARBA" id="ARBA00009902"/>
    </source>
</evidence>
<dbReference type="InterPro" id="IPR023296">
    <property type="entry name" value="Glyco_hydro_beta-prop_sf"/>
</dbReference>
<reference evidence="7 8" key="1">
    <citation type="submission" date="2023-08" db="EMBL/GenBank/DDBJ databases">
        <title>Microbacterium sp. nov., isolated from a waste landfill.</title>
        <authorList>
            <person name="Wen W."/>
        </authorList>
    </citation>
    <scope>NUCLEOTIDE SEQUENCE [LARGE SCALE GENOMIC DNA]</scope>
    <source>
        <strain evidence="7 8">ASV81</strain>
    </source>
</reference>
<dbReference type="Pfam" id="PF08244">
    <property type="entry name" value="Glyco_hydro_32C"/>
    <property type="match status" value="1"/>
</dbReference>
<dbReference type="SMART" id="SM00640">
    <property type="entry name" value="Glyco_32"/>
    <property type="match status" value="1"/>
</dbReference>
<evidence type="ECO:0000256" key="3">
    <source>
        <dbReference type="ARBA" id="ARBA00023295"/>
    </source>
</evidence>
<evidence type="ECO:0000259" key="5">
    <source>
        <dbReference type="Pfam" id="PF00251"/>
    </source>
</evidence>
<feature type="domain" description="Glycosyl hydrolase family 32 N-terminal" evidence="5">
    <location>
        <begin position="8"/>
        <end position="322"/>
    </location>
</feature>